<feature type="compositionally biased region" description="Basic and acidic residues" evidence="1">
    <location>
        <begin position="354"/>
        <end position="378"/>
    </location>
</feature>
<dbReference type="InterPro" id="IPR044679">
    <property type="entry name" value="PWWP2-like"/>
</dbReference>
<dbReference type="OMA" id="CQVNESE"/>
<feature type="region of interest" description="Disordered" evidence="1">
    <location>
        <begin position="345"/>
        <end position="405"/>
    </location>
</feature>
<dbReference type="Proteomes" id="UP000324705">
    <property type="component" value="Chromosome 6A"/>
</dbReference>
<dbReference type="InterPro" id="IPR000313">
    <property type="entry name" value="PWWP_dom"/>
</dbReference>
<dbReference type="CDD" id="cd05162">
    <property type="entry name" value="PWWP"/>
    <property type="match status" value="1"/>
</dbReference>
<evidence type="ECO:0000259" key="2">
    <source>
        <dbReference type="PROSITE" id="PS50812"/>
    </source>
</evidence>
<gene>
    <name evidence="3" type="ORF">TRITD_6Av1G170780</name>
</gene>
<feature type="region of interest" description="Disordered" evidence="1">
    <location>
        <begin position="501"/>
        <end position="526"/>
    </location>
</feature>
<feature type="compositionally biased region" description="Basic residues" evidence="1">
    <location>
        <begin position="740"/>
        <end position="755"/>
    </location>
</feature>
<feature type="region of interest" description="Disordered" evidence="1">
    <location>
        <begin position="668"/>
        <end position="702"/>
    </location>
</feature>
<name>A0A9R0Y5F3_TRITD</name>
<dbReference type="Gene3D" id="2.30.30.140">
    <property type="match status" value="1"/>
</dbReference>
<feature type="compositionally biased region" description="Polar residues" evidence="1">
    <location>
        <begin position="504"/>
        <end position="515"/>
    </location>
</feature>
<protein>
    <recommendedName>
        <fullName evidence="2">PWWP domain-containing protein</fullName>
    </recommendedName>
</protein>
<feature type="region of interest" description="Disordered" evidence="1">
    <location>
        <begin position="724"/>
        <end position="789"/>
    </location>
</feature>
<feature type="compositionally biased region" description="Basic residues" evidence="1">
    <location>
        <begin position="455"/>
        <end position="471"/>
    </location>
</feature>
<dbReference type="PANTHER" id="PTHR33697">
    <property type="entry name" value="T17B22.17 PROTEIN-RELATED"/>
    <property type="match status" value="1"/>
</dbReference>
<dbReference type="AlphaFoldDB" id="A0A9R0Y5F3"/>
<evidence type="ECO:0000256" key="1">
    <source>
        <dbReference type="SAM" id="MobiDB-lite"/>
    </source>
</evidence>
<evidence type="ECO:0000313" key="4">
    <source>
        <dbReference type="Proteomes" id="UP000324705"/>
    </source>
</evidence>
<feature type="domain" description="PWWP" evidence="2">
    <location>
        <begin position="47"/>
        <end position="102"/>
    </location>
</feature>
<dbReference type="Pfam" id="PF00855">
    <property type="entry name" value="PWWP"/>
    <property type="match status" value="1"/>
</dbReference>
<dbReference type="Gramene" id="TRITD6Av1G170780.1">
    <property type="protein sequence ID" value="TRITD6Av1G170780.1"/>
    <property type="gene ID" value="TRITD6Av1G170780"/>
</dbReference>
<sequence length="863" mass="96251">MGAGGASVLQPLDKQTATAFGRCYEAAMSEQRSIHGFPLRGVGDTSPGTIVWVRRRNGSWWPGRILGQSELPPSQIMSPRSGTPVKLLGREDASVDWYNLEKSKRVKAFRCGEFDACIERAEATQGTLSKKREKYARREDAILHALELERKLHQTQGFRPAYFSACTKHRKDLGSTRYKSKKRKRKDVSALPAKKEAGQYFLNAGLKINFSESQGTSENLISNHIGDLSHVRHIQGGASLESKENCTIVKKNRSDGSDFDESIEKCDRHRPLVQVLQSSANLTQHSPHNDDYGAILIGGDKDPSPATYRAKRSIYAYLPSDSGETHSHSDLPSAQMVSTGADFDTESYLQHPDSSSEEHTSSDFVEKHVSESSERECSESETEDDTELLQSANRILPPELRPRDPYFLRTSDRFGHVDNYDDDDDDNEVAYSAYMHQLNQSEEEDGSSEQGVSRWHIKGKRNNRSAVKKSTHMTDGKSCLDKPNGLMKGSVYNTNGINHRKESVQTSDQQVLSNQIKEEPHYDSDETDLFEGTSHPEVNLYHSRTYPSSLKATRDLSRSYIYYNDYENDSSKISPPNWDTDQIFRVDRKAYWDEPSFYQRNGSSRLGRMGPMLFDIDLKVQASYHGEHVPLVSLMSRLDGKAIVGHPIQIEILVDGSTDHLVSGGDISMEESTGAPTAWHTGRRTAMQRIPRSNPLGASMDCGNEGRLAYPDWEMKPVFSKYSTSANHQVKGDKKSMSNSKKRSSASKSQKKPSKKASLSSQKVRTLSSIPTGRRHHGGGTQAKPRTHSGIFGDLIKPDRAIPPVTCVPAKVVFTRILEAVGRPPLAAARRVRMSQAIQSFGLHHLDNSGIAALFNSNDNINM</sequence>
<dbReference type="PANTHER" id="PTHR33697:SF2">
    <property type="entry name" value="T17B22.17 PROTEIN"/>
    <property type="match status" value="1"/>
</dbReference>
<keyword evidence="4" id="KW-1185">Reference proteome</keyword>
<dbReference type="PROSITE" id="PS50812">
    <property type="entry name" value="PWWP"/>
    <property type="match status" value="1"/>
</dbReference>
<organism evidence="3 4">
    <name type="scientific">Triticum turgidum subsp. durum</name>
    <name type="common">Durum wheat</name>
    <name type="synonym">Triticum durum</name>
    <dbReference type="NCBI Taxonomy" id="4567"/>
    <lineage>
        <taxon>Eukaryota</taxon>
        <taxon>Viridiplantae</taxon>
        <taxon>Streptophyta</taxon>
        <taxon>Embryophyta</taxon>
        <taxon>Tracheophyta</taxon>
        <taxon>Spermatophyta</taxon>
        <taxon>Magnoliopsida</taxon>
        <taxon>Liliopsida</taxon>
        <taxon>Poales</taxon>
        <taxon>Poaceae</taxon>
        <taxon>BOP clade</taxon>
        <taxon>Pooideae</taxon>
        <taxon>Triticodae</taxon>
        <taxon>Triticeae</taxon>
        <taxon>Triticinae</taxon>
        <taxon>Triticum</taxon>
    </lineage>
</organism>
<proteinExistence type="predicted"/>
<dbReference type="EMBL" id="LT934121">
    <property type="protein sequence ID" value="VAI48337.1"/>
    <property type="molecule type" value="Genomic_DNA"/>
</dbReference>
<evidence type="ECO:0000313" key="3">
    <source>
        <dbReference type="EMBL" id="VAI48337.1"/>
    </source>
</evidence>
<accession>A0A9R0Y5F3</accession>
<reference evidence="3 4" key="1">
    <citation type="submission" date="2017-09" db="EMBL/GenBank/DDBJ databases">
        <authorList>
            <consortium name="International Durum Wheat Genome Sequencing Consortium (IDWGSC)"/>
            <person name="Milanesi L."/>
        </authorList>
    </citation>
    <scope>NUCLEOTIDE SEQUENCE [LARGE SCALE GENOMIC DNA]</scope>
    <source>
        <strain evidence="4">cv. Svevo</strain>
    </source>
</reference>
<feature type="region of interest" description="Disordered" evidence="1">
    <location>
        <begin position="439"/>
        <end position="487"/>
    </location>
</feature>
<dbReference type="SUPFAM" id="SSF63748">
    <property type="entry name" value="Tudor/PWWP/MBT"/>
    <property type="match status" value="1"/>
</dbReference>